<keyword evidence="7" id="KW-1185">Reference proteome</keyword>
<dbReference type="PIRSF" id="PIRSF002741">
    <property type="entry name" value="MppA"/>
    <property type="match status" value="1"/>
</dbReference>
<dbReference type="Gene3D" id="3.40.190.10">
    <property type="entry name" value="Periplasmic binding protein-like II"/>
    <property type="match status" value="1"/>
</dbReference>
<dbReference type="Gene3D" id="3.10.105.10">
    <property type="entry name" value="Dipeptide-binding Protein, Domain 3"/>
    <property type="match status" value="1"/>
</dbReference>
<dbReference type="CDD" id="cd08498">
    <property type="entry name" value="PBP2_NikA_DppA_OppA_like_2"/>
    <property type="match status" value="1"/>
</dbReference>
<sequence length="518" mass="57601">MKSILTTSLLLSSILATSVQAASLTLGIAAEQPSMDPHYSRTSPNQATASQFFERLVRYDQDMRMQPHLAESWRQLDLLTWEIKLRQGVKFSDGSDFDAADVVYTVKRIPQVQNSPASFDSDVAKIISIEAKDAHTLVIKLSEASPRFIKEIGNLYILPSELALDVSSDDFNNGPAMIGTGPYQFVEWRRGEFVKAVRNPHYWGKQPHFDEVTFRFITNGASRVASLLSGSVDMIEDIPTQDLPNLQSKAELQVWQKASARLIYLHMDSNREQTPFITAKDGSAINNPLRDARVRQALSLLIDRQAISERIMRGAAEPTGQFVPAGLEGFIDNFPVPQANVEQAKALLAEAGYGDGFKMVLHSSNNRYQNDAQVIQAVAQLLSRGGLEVAVEVMPANVYFKRASALDFSMFLMGFGSSTGSSLRGLNQVLHSYDKDLGHGLFNRGRYSNSEFDRVIESAEQEADPAQHEELLQLATQVAMEDYGILPLYFEKQTWAARQGLIFETGRQEATLAADIRQ</sequence>
<feature type="chain" id="PRO_5046476460" evidence="4">
    <location>
        <begin position="22"/>
        <end position="518"/>
    </location>
</feature>
<dbReference type="InterPro" id="IPR000914">
    <property type="entry name" value="SBP_5_dom"/>
</dbReference>
<name>A0ABV5ZG96_9GAMM</name>
<organism evidence="6 7">
    <name type="scientific">Balneatrix alpica</name>
    <dbReference type="NCBI Taxonomy" id="75684"/>
    <lineage>
        <taxon>Bacteria</taxon>
        <taxon>Pseudomonadati</taxon>
        <taxon>Pseudomonadota</taxon>
        <taxon>Gammaproteobacteria</taxon>
        <taxon>Oceanospirillales</taxon>
        <taxon>Balneatrichaceae</taxon>
        <taxon>Balneatrix</taxon>
    </lineage>
</organism>
<evidence type="ECO:0000256" key="1">
    <source>
        <dbReference type="ARBA" id="ARBA00005695"/>
    </source>
</evidence>
<comment type="similarity">
    <text evidence="1">Belongs to the bacterial solute-binding protein 5 family.</text>
</comment>
<dbReference type="SUPFAM" id="SSF53850">
    <property type="entry name" value="Periplasmic binding protein-like II"/>
    <property type="match status" value="1"/>
</dbReference>
<dbReference type="InterPro" id="IPR039424">
    <property type="entry name" value="SBP_5"/>
</dbReference>
<comment type="caution">
    <text evidence="6">The sequence shown here is derived from an EMBL/GenBank/DDBJ whole genome shotgun (WGS) entry which is preliminary data.</text>
</comment>
<keyword evidence="2" id="KW-0813">Transport</keyword>
<evidence type="ECO:0000313" key="6">
    <source>
        <dbReference type="EMBL" id="MFB9887191.1"/>
    </source>
</evidence>
<dbReference type="EMBL" id="JBHLZN010000004">
    <property type="protein sequence ID" value="MFB9887191.1"/>
    <property type="molecule type" value="Genomic_DNA"/>
</dbReference>
<dbReference type="InterPro" id="IPR030678">
    <property type="entry name" value="Peptide/Ni-bd"/>
</dbReference>
<reference evidence="6 7" key="1">
    <citation type="submission" date="2024-09" db="EMBL/GenBank/DDBJ databases">
        <authorList>
            <person name="Sun Q."/>
            <person name="Mori K."/>
        </authorList>
    </citation>
    <scope>NUCLEOTIDE SEQUENCE [LARGE SCALE GENOMIC DNA]</scope>
    <source>
        <strain evidence="6 7">ATCC 51285</strain>
    </source>
</reference>
<evidence type="ECO:0000256" key="2">
    <source>
        <dbReference type="ARBA" id="ARBA00022448"/>
    </source>
</evidence>
<accession>A0ABV5ZG96</accession>
<dbReference type="Proteomes" id="UP001589628">
    <property type="component" value="Unassembled WGS sequence"/>
</dbReference>
<proteinExistence type="inferred from homology"/>
<evidence type="ECO:0000256" key="3">
    <source>
        <dbReference type="ARBA" id="ARBA00022729"/>
    </source>
</evidence>
<protein>
    <submittedName>
        <fullName evidence="6">ABC transporter substrate-binding protein</fullName>
    </submittedName>
</protein>
<evidence type="ECO:0000256" key="4">
    <source>
        <dbReference type="SAM" id="SignalP"/>
    </source>
</evidence>
<evidence type="ECO:0000313" key="7">
    <source>
        <dbReference type="Proteomes" id="UP001589628"/>
    </source>
</evidence>
<dbReference type="PANTHER" id="PTHR30290">
    <property type="entry name" value="PERIPLASMIC BINDING COMPONENT OF ABC TRANSPORTER"/>
    <property type="match status" value="1"/>
</dbReference>
<dbReference type="RefSeq" id="WP_027314213.1">
    <property type="nucleotide sequence ID" value="NZ_JBHLZN010000004.1"/>
</dbReference>
<dbReference type="PANTHER" id="PTHR30290:SF9">
    <property type="entry name" value="OLIGOPEPTIDE-BINDING PROTEIN APPA"/>
    <property type="match status" value="1"/>
</dbReference>
<feature type="domain" description="Solute-binding protein family 5" evidence="5">
    <location>
        <begin position="65"/>
        <end position="434"/>
    </location>
</feature>
<keyword evidence="3 4" id="KW-0732">Signal</keyword>
<feature type="signal peptide" evidence="4">
    <location>
        <begin position="1"/>
        <end position="21"/>
    </location>
</feature>
<evidence type="ECO:0000259" key="5">
    <source>
        <dbReference type="Pfam" id="PF00496"/>
    </source>
</evidence>
<dbReference type="Pfam" id="PF00496">
    <property type="entry name" value="SBP_bac_5"/>
    <property type="match status" value="1"/>
</dbReference>
<dbReference type="Gene3D" id="3.90.76.10">
    <property type="entry name" value="Dipeptide-binding Protein, Domain 1"/>
    <property type="match status" value="1"/>
</dbReference>
<gene>
    <name evidence="6" type="ORF">ACFFLH_12295</name>
</gene>